<keyword evidence="2" id="KW-1185">Reference proteome</keyword>
<comment type="caution">
    <text evidence="1">The sequence shown here is derived from an EMBL/GenBank/DDBJ whole genome shotgun (WGS) entry which is preliminary data.</text>
</comment>
<reference evidence="1 2" key="1">
    <citation type="submission" date="2017-08" db="EMBL/GenBank/DDBJ databases">
        <title>Draft Genome Sequence of Pseudomonas moraviensis TYU6, isolated from Taxus cuspidata by using PacBio Single-Molecule Real-Time Technology.</title>
        <authorList>
            <person name="Baek K.-H."/>
            <person name="Mishra A.K."/>
        </authorList>
    </citation>
    <scope>NUCLEOTIDE SEQUENCE [LARGE SCALE GENOMIC DNA]</scope>
    <source>
        <strain evidence="1 2">TYU6</strain>
    </source>
</reference>
<name>A0A2A2PSW9_9PSED</name>
<evidence type="ECO:0000313" key="1">
    <source>
        <dbReference type="EMBL" id="PAW58562.1"/>
    </source>
</evidence>
<dbReference type="EMBL" id="NRST01000001">
    <property type="protein sequence ID" value="PAW58562.1"/>
    <property type="molecule type" value="Genomic_DNA"/>
</dbReference>
<organism evidence="1 2">
    <name type="scientific">Pseudomonas moraviensis</name>
    <dbReference type="NCBI Taxonomy" id="321662"/>
    <lineage>
        <taxon>Bacteria</taxon>
        <taxon>Pseudomonadati</taxon>
        <taxon>Pseudomonadota</taxon>
        <taxon>Gammaproteobacteria</taxon>
        <taxon>Pseudomonadales</taxon>
        <taxon>Pseudomonadaceae</taxon>
        <taxon>Pseudomonas</taxon>
    </lineage>
</organism>
<dbReference type="AlphaFoldDB" id="A0A2A2PSW9"/>
<proteinExistence type="predicted"/>
<sequence length="700" mass="78680">MQLATEVVSGSRFDSEHLAGKLLLRSLSKHPEFIEFIASFDLPADHFFMVRSNGEVYAAYEEFGATGFYIQSTIITDELYEIESLRNDIELLSKTAWRSGGIISSSATVPLRNWLAFQEIDPPNDYADLANLIDCLNFKMPAPPKFANYWGISEETQDVALIIEPAQYPVIMQVVRKLMADLGRHSEPLINYLTDVVLKRKSGALLQEDPRLAWEYLMQTSEAHRLAQSCFDALLIEGKAPTVTEVTRSRLLLAAVVLDLDMGSEERVETHRSLRYESLYVHETPAQARTRLKRHFEQINRVSLFAAYLAVELVLAGQSPEFLVVTPPTLLIGSPGWVMLRKAVMLTERIAPGLSRKLSYEQLMKFAELAPLSDAQRSLHQLLNLQCVLDWANINEVMLREDSTLSEAQIATAAMNHYNTYADELEAALKSITTAPASRRNLAQQTLFDADINHHQEVFRSPHNKGGLISDTVINLYLANQLHRKNLTSTSTRRNLHDVHPTLASLAPVNQLYAAKIKGQHETFKSGISTMIRLAFSRLGLSDREALTQGALTLYLVRGNRNIPGHSADHFSPHGVVILCRHQSRNHCYELFPLQGLCRKSDRLAEAFASGHVFNEDTASFDGATNGKNGNFPRLTYLENIITEHAAYFQGATPSQSEQADINKLLPRRHWELAEHADVHEFGMLLDRFGQFAPYDKESA</sequence>
<protein>
    <submittedName>
        <fullName evidence="1">Uncharacterized protein</fullName>
    </submittedName>
</protein>
<gene>
    <name evidence="1" type="ORF">CKQ80_25750</name>
</gene>
<accession>A0A2A2PSW9</accession>
<dbReference type="Proteomes" id="UP000217830">
    <property type="component" value="Unassembled WGS sequence"/>
</dbReference>
<evidence type="ECO:0000313" key="2">
    <source>
        <dbReference type="Proteomes" id="UP000217830"/>
    </source>
</evidence>